<sequence>MDRIRVLHVHTLPVISGSGINTFLTMSGLDRTRYAPEMACAPGGGLNDMVRAAGMPVRVIRHFVQPVAPVSDLRALFELVGVIRSGGYDIVHTHNSKAGFIGRLAAFIAGTPIVVHTVHGFAFHESESAPRRVLFCALERLAANWCHHMIFISRPLVEWARREGVLRPGMAHSVIYSGIRLNLFRPVSRRRRRELRREMGLAPDAPVIGMVSKLWPGKGHDVLLRAFAALRQRMPRARLLIVGEGAERANLERLARSLGLGGAVVFAGFMADVRPAIGACDATVLPSLFEGMGRVLLESMAMGVPVIASEVGGIPDLVRHRENGLLVPPGNVRELALAMHHLLHDTQQARELGRAGRRTVTECYGADAMVGAIDGVYRGLLAARRAHD</sequence>
<dbReference type="PANTHER" id="PTHR45947:SF3">
    <property type="entry name" value="SULFOQUINOVOSYL TRANSFERASE SQD2"/>
    <property type="match status" value="1"/>
</dbReference>
<keyword evidence="3" id="KW-0808">Transferase</keyword>
<dbReference type="InterPro" id="IPR028098">
    <property type="entry name" value="Glyco_trans_4-like_N"/>
</dbReference>
<dbReference type="Proteomes" id="UP000580856">
    <property type="component" value="Unassembled WGS sequence"/>
</dbReference>
<evidence type="ECO:0000313" key="3">
    <source>
        <dbReference type="EMBL" id="NJB68367.1"/>
    </source>
</evidence>
<proteinExistence type="predicted"/>
<dbReference type="Pfam" id="PF13579">
    <property type="entry name" value="Glyco_trans_4_4"/>
    <property type="match status" value="1"/>
</dbReference>
<dbReference type="Pfam" id="PF00534">
    <property type="entry name" value="Glycos_transf_1"/>
    <property type="match status" value="1"/>
</dbReference>
<feature type="domain" description="Glycosyltransferase subfamily 4-like N-terminal" evidence="2">
    <location>
        <begin position="25"/>
        <end position="165"/>
    </location>
</feature>
<evidence type="ECO:0000259" key="2">
    <source>
        <dbReference type="Pfam" id="PF13579"/>
    </source>
</evidence>
<dbReference type="InterPro" id="IPR001296">
    <property type="entry name" value="Glyco_trans_1"/>
</dbReference>
<organism evidence="3 4">
    <name type="scientific">Desulfobaculum xiamenense</name>
    <dbReference type="NCBI Taxonomy" id="995050"/>
    <lineage>
        <taxon>Bacteria</taxon>
        <taxon>Pseudomonadati</taxon>
        <taxon>Thermodesulfobacteriota</taxon>
        <taxon>Desulfovibrionia</taxon>
        <taxon>Desulfovibrionales</taxon>
        <taxon>Desulfovibrionaceae</taxon>
        <taxon>Desulfobaculum</taxon>
    </lineage>
</organism>
<dbReference type="GO" id="GO:0016758">
    <property type="term" value="F:hexosyltransferase activity"/>
    <property type="evidence" value="ECO:0007669"/>
    <property type="project" value="TreeGrafter"/>
</dbReference>
<keyword evidence="4" id="KW-1185">Reference proteome</keyword>
<dbReference type="PANTHER" id="PTHR45947">
    <property type="entry name" value="SULFOQUINOVOSYL TRANSFERASE SQD2"/>
    <property type="match status" value="1"/>
</dbReference>
<dbReference type="AlphaFoldDB" id="A0A846QMF7"/>
<gene>
    <name evidence="3" type="ORF">GGQ74_002040</name>
</gene>
<protein>
    <submittedName>
        <fullName evidence="3">Glycosyltransferase involved in cell wall biosynthesis</fullName>
    </submittedName>
</protein>
<dbReference type="InterPro" id="IPR050194">
    <property type="entry name" value="Glycosyltransferase_grp1"/>
</dbReference>
<comment type="caution">
    <text evidence="3">The sequence shown here is derived from an EMBL/GenBank/DDBJ whole genome shotgun (WGS) entry which is preliminary data.</text>
</comment>
<reference evidence="3 4" key="1">
    <citation type="submission" date="2020-03" db="EMBL/GenBank/DDBJ databases">
        <title>Genomic Encyclopedia of Type Strains, Phase IV (KMG-IV): sequencing the most valuable type-strain genomes for metagenomic binning, comparative biology and taxonomic classification.</title>
        <authorList>
            <person name="Goeker M."/>
        </authorList>
    </citation>
    <scope>NUCLEOTIDE SEQUENCE [LARGE SCALE GENOMIC DNA]</scope>
    <source>
        <strain evidence="3 4">DSM 24233</strain>
    </source>
</reference>
<feature type="domain" description="Glycosyl transferase family 1" evidence="1">
    <location>
        <begin position="192"/>
        <end position="358"/>
    </location>
</feature>
<dbReference type="RefSeq" id="WP_167941440.1">
    <property type="nucleotide sequence ID" value="NZ_JAATJA010000002.1"/>
</dbReference>
<dbReference type="SUPFAM" id="SSF53756">
    <property type="entry name" value="UDP-Glycosyltransferase/glycogen phosphorylase"/>
    <property type="match status" value="1"/>
</dbReference>
<dbReference type="EMBL" id="JAATJA010000002">
    <property type="protein sequence ID" value="NJB68367.1"/>
    <property type="molecule type" value="Genomic_DNA"/>
</dbReference>
<evidence type="ECO:0000259" key="1">
    <source>
        <dbReference type="Pfam" id="PF00534"/>
    </source>
</evidence>
<dbReference type="Gene3D" id="3.40.50.2000">
    <property type="entry name" value="Glycogen Phosphorylase B"/>
    <property type="match status" value="2"/>
</dbReference>
<accession>A0A846QMF7</accession>
<name>A0A846QMF7_9BACT</name>
<dbReference type="CDD" id="cd03808">
    <property type="entry name" value="GT4_CapM-like"/>
    <property type="match status" value="1"/>
</dbReference>
<evidence type="ECO:0000313" key="4">
    <source>
        <dbReference type="Proteomes" id="UP000580856"/>
    </source>
</evidence>